<reference evidence="3" key="1">
    <citation type="submission" date="2018-03" db="EMBL/GenBank/DDBJ databases">
        <authorList>
            <person name="Keele B.F."/>
        </authorList>
    </citation>
    <scope>NUCLEOTIDE SEQUENCE [LARGE SCALE GENOMIC DNA]</scope>
</reference>
<dbReference type="Proteomes" id="UP000246591">
    <property type="component" value="Segment"/>
</dbReference>
<proteinExistence type="predicted"/>
<name>A0A2U8UKI5_9CAUD</name>
<feature type="compositionally biased region" description="Acidic residues" evidence="1">
    <location>
        <begin position="481"/>
        <end position="506"/>
    </location>
</feature>
<dbReference type="EMBL" id="MH153810">
    <property type="protein sequence ID" value="AWN04212.1"/>
    <property type="molecule type" value="Genomic_DNA"/>
</dbReference>
<evidence type="ECO:0000313" key="3">
    <source>
        <dbReference type="Proteomes" id="UP000246591"/>
    </source>
</evidence>
<evidence type="ECO:0000256" key="1">
    <source>
        <dbReference type="SAM" id="MobiDB-lite"/>
    </source>
</evidence>
<dbReference type="GeneID" id="40102476"/>
<sequence length="606" mass="66611">MTAPSYRIVRRPRGAVERTSLTAASQPIDDPSKSFKSSMGGSRDNWQDDAWEMLDSVGELRYYVGWRASSCSRVRLIASDIDPETGLPTGGTDNARVQEIARAIAGGPLGQAQLLRRMVECLTVPGETWVVIIHPPEGEEWLALSRDEIKTRQNDTIIERPSGEEYILRKPADSMFRVWNPRPRRAKQADSPVRATLDPLREIVRTTKTISNASKSRLIGNGVVFVPQEMSLPSQNQITPSRGPGAPDAPEIAPEFAGASAVGQLQELLYQVASTAYDDEDSLAALIPMFAAVPGEAVKNVSHLKFDNSVTEIAIKTRNDAIARLAMGLDVTPERLLGLGSNSNHWSAWQIGDDDVRLHISPPIETICQALYSQAMSKLLIAEGIDPTQYILWYDASVLTADPDLTDEATSAFDRGAITAEAYREFLGLGDTGYDFSTLTGWQDWARDRVSAKPELISTLLPLLGDNVEIAAPAPAPAVEQGDEEPDDEPVDAESEPDTEGDEPDDGPANTAETAVIEVMVARALELAGKRRRSRADHNRLRSVPLHETHRYMDPVRSPEVPALIKGWDASLEEDALRRLGISPERVRFHVRRHLTKELTRTVVDA</sequence>
<feature type="region of interest" description="Disordered" evidence="1">
    <location>
        <begin position="17"/>
        <end position="43"/>
    </location>
</feature>
<dbReference type="RefSeq" id="YP_009625582.1">
    <property type="nucleotide sequence ID" value="NC_042132.1"/>
</dbReference>
<keyword evidence="3" id="KW-1185">Reference proteome</keyword>
<dbReference type="KEGG" id="vg:40102476"/>
<gene>
    <name evidence="2" type="primary">11</name>
    <name evidence="2" type="ORF">PBI_SOUR_11</name>
</gene>
<feature type="region of interest" description="Disordered" evidence="1">
    <location>
        <begin position="477"/>
        <end position="510"/>
    </location>
</feature>
<evidence type="ECO:0000313" key="2">
    <source>
        <dbReference type="EMBL" id="AWN04212.1"/>
    </source>
</evidence>
<organism evidence="2 3">
    <name type="scientific">Gordonia phage Sour</name>
    <dbReference type="NCBI Taxonomy" id="2182349"/>
    <lineage>
        <taxon>Viruses</taxon>
        <taxon>Duplodnaviria</taxon>
        <taxon>Heunggongvirae</taxon>
        <taxon>Uroviricota</taxon>
        <taxon>Caudoviricetes</taxon>
        <taxon>Sourvirus</taxon>
        <taxon>Sourvirus sour</taxon>
    </lineage>
</organism>
<protein>
    <submittedName>
        <fullName evidence="2">Portal protein</fullName>
    </submittedName>
</protein>
<accession>A0A2U8UKI5</accession>